<comment type="similarity">
    <text evidence="1">Belongs to the LysR transcriptional regulatory family.</text>
</comment>
<gene>
    <name evidence="6" type="ORF">CAL24_18595</name>
</gene>
<dbReference type="CDD" id="cd08421">
    <property type="entry name" value="PBP2_LTTR_like_1"/>
    <property type="match status" value="1"/>
</dbReference>
<dbReference type="PANTHER" id="PTHR30419">
    <property type="entry name" value="HTH-TYPE TRANSCRIPTIONAL REGULATOR YBHD"/>
    <property type="match status" value="1"/>
</dbReference>
<dbReference type="GO" id="GO:0003677">
    <property type="term" value="F:DNA binding"/>
    <property type="evidence" value="ECO:0007669"/>
    <property type="project" value="UniProtKB-KW"/>
</dbReference>
<dbReference type="GO" id="GO:0003700">
    <property type="term" value="F:DNA-binding transcription factor activity"/>
    <property type="evidence" value="ECO:0007669"/>
    <property type="project" value="InterPro"/>
</dbReference>
<dbReference type="Pfam" id="PF03466">
    <property type="entry name" value="LysR_substrate"/>
    <property type="match status" value="1"/>
</dbReference>
<evidence type="ECO:0000313" key="7">
    <source>
        <dbReference type="Proteomes" id="UP000215633"/>
    </source>
</evidence>
<dbReference type="RefSeq" id="WP_028352527.1">
    <property type="nucleotide sequence ID" value="NZ_NEVT01000007.1"/>
</dbReference>
<dbReference type="SUPFAM" id="SSF46785">
    <property type="entry name" value="Winged helix' DNA-binding domain"/>
    <property type="match status" value="1"/>
</dbReference>
<dbReference type="PROSITE" id="PS50931">
    <property type="entry name" value="HTH_LYSR"/>
    <property type="match status" value="1"/>
</dbReference>
<dbReference type="InterPro" id="IPR036388">
    <property type="entry name" value="WH-like_DNA-bd_sf"/>
</dbReference>
<accession>A0A261VI68</accession>
<dbReference type="EMBL" id="NEVT01000007">
    <property type="protein sequence ID" value="OZI73846.1"/>
    <property type="molecule type" value="Genomic_DNA"/>
</dbReference>
<keyword evidence="3" id="KW-0238">DNA-binding</keyword>
<dbReference type="Gene3D" id="1.10.10.10">
    <property type="entry name" value="Winged helix-like DNA-binding domain superfamily/Winged helix DNA-binding domain"/>
    <property type="match status" value="1"/>
</dbReference>
<proteinExistence type="inferred from homology"/>
<evidence type="ECO:0000256" key="2">
    <source>
        <dbReference type="ARBA" id="ARBA00023015"/>
    </source>
</evidence>
<dbReference type="Proteomes" id="UP000215633">
    <property type="component" value="Unassembled WGS sequence"/>
</dbReference>
<sequence>MRDLDFTSLRLFALVCETRNIARASERANIAGSAISKRLAQLEHTVGARLLVRRRHGVEPSAAGETLLEHARSIMASAARIERDMLSYTKGVTGLVRILASSSAMAESLPDDVARFLKEPAHADIRVDLEEGLSHQVIRGVREGMASIGICWDAADFKGLRARPYREDRLAIAVPAGHPLAARKRVSFAQTLDYEHAGMPTASAVQVLLHRAAAQAGKPLIHRVIVANFDSALRVVQAGLAITIVPVEVASPYARGAGLRIVPLEDAWARRRFMLCFRDADSLTPAARLLLDHLAGAADAAPAPAGL</sequence>
<dbReference type="InterPro" id="IPR000847">
    <property type="entry name" value="LysR_HTH_N"/>
</dbReference>
<organism evidence="6 7">
    <name type="scientific">Bordetella genomosp. 2</name>
    <dbReference type="NCBI Taxonomy" id="1983456"/>
    <lineage>
        <taxon>Bacteria</taxon>
        <taxon>Pseudomonadati</taxon>
        <taxon>Pseudomonadota</taxon>
        <taxon>Betaproteobacteria</taxon>
        <taxon>Burkholderiales</taxon>
        <taxon>Alcaligenaceae</taxon>
        <taxon>Bordetella</taxon>
    </lineage>
</organism>
<evidence type="ECO:0000256" key="1">
    <source>
        <dbReference type="ARBA" id="ARBA00009437"/>
    </source>
</evidence>
<name>A0A261VI68_9BORD</name>
<evidence type="ECO:0000256" key="4">
    <source>
        <dbReference type="ARBA" id="ARBA00023163"/>
    </source>
</evidence>
<evidence type="ECO:0000256" key="3">
    <source>
        <dbReference type="ARBA" id="ARBA00023125"/>
    </source>
</evidence>
<keyword evidence="4" id="KW-0804">Transcription</keyword>
<dbReference type="InterPro" id="IPR036390">
    <property type="entry name" value="WH_DNA-bd_sf"/>
</dbReference>
<dbReference type="AlphaFoldDB" id="A0A261VI68"/>
<keyword evidence="2" id="KW-0805">Transcription regulation</keyword>
<dbReference type="InterPro" id="IPR050950">
    <property type="entry name" value="HTH-type_LysR_regulators"/>
</dbReference>
<protein>
    <submittedName>
        <fullName evidence="6">LysR family transcriptional regulator</fullName>
    </submittedName>
</protein>
<dbReference type="SUPFAM" id="SSF53850">
    <property type="entry name" value="Periplasmic binding protein-like II"/>
    <property type="match status" value="1"/>
</dbReference>
<dbReference type="InterPro" id="IPR005119">
    <property type="entry name" value="LysR_subst-bd"/>
</dbReference>
<evidence type="ECO:0000313" key="6">
    <source>
        <dbReference type="EMBL" id="OZI73846.1"/>
    </source>
</evidence>
<dbReference type="PANTHER" id="PTHR30419:SF2">
    <property type="entry name" value="LYSR FAMILY TRANSCRIPTIONAL REGULATOR"/>
    <property type="match status" value="1"/>
</dbReference>
<dbReference type="GO" id="GO:0005829">
    <property type="term" value="C:cytosol"/>
    <property type="evidence" value="ECO:0007669"/>
    <property type="project" value="TreeGrafter"/>
</dbReference>
<comment type="caution">
    <text evidence="6">The sequence shown here is derived from an EMBL/GenBank/DDBJ whole genome shotgun (WGS) entry which is preliminary data.</text>
</comment>
<reference evidence="7" key="1">
    <citation type="submission" date="2017-05" db="EMBL/GenBank/DDBJ databases">
        <title>Complete and WGS of Bordetella genogroups.</title>
        <authorList>
            <person name="Spilker T."/>
            <person name="Lipuma J."/>
        </authorList>
    </citation>
    <scope>NUCLEOTIDE SEQUENCE [LARGE SCALE GENOMIC DNA]</scope>
    <source>
        <strain evidence="7">AU8256</strain>
    </source>
</reference>
<feature type="domain" description="HTH lysR-type" evidence="5">
    <location>
        <begin position="4"/>
        <end position="61"/>
    </location>
</feature>
<keyword evidence="7" id="KW-1185">Reference proteome</keyword>
<evidence type="ECO:0000259" key="5">
    <source>
        <dbReference type="PROSITE" id="PS50931"/>
    </source>
</evidence>
<dbReference type="Pfam" id="PF00126">
    <property type="entry name" value="HTH_1"/>
    <property type="match status" value="1"/>
</dbReference>
<dbReference type="Gene3D" id="3.40.190.290">
    <property type="match status" value="1"/>
</dbReference>